<evidence type="ECO:0000259" key="6">
    <source>
        <dbReference type="Pfam" id="PF01850"/>
    </source>
</evidence>
<feature type="binding site" evidence="5">
    <location>
        <position position="113"/>
    </location>
    <ligand>
        <name>Mg(2+)</name>
        <dbReference type="ChEBI" id="CHEBI:18420"/>
    </ligand>
</feature>
<evidence type="ECO:0000256" key="5">
    <source>
        <dbReference type="HAMAP-Rule" id="MF_00265"/>
    </source>
</evidence>
<dbReference type="SUPFAM" id="SSF88723">
    <property type="entry name" value="PIN domain-like"/>
    <property type="match status" value="1"/>
</dbReference>
<keyword evidence="5" id="KW-0800">Toxin</keyword>
<dbReference type="EMBL" id="AP025730">
    <property type="protein sequence ID" value="BDI04742.1"/>
    <property type="molecule type" value="Genomic_DNA"/>
</dbReference>
<comment type="function">
    <text evidence="5">Toxic component of a toxin-antitoxin (TA) system. An RNase.</text>
</comment>
<comment type="similarity">
    <text evidence="5">Belongs to the PINc/VapC protein family.</text>
</comment>
<keyword evidence="4 5" id="KW-0378">Hydrolase</keyword>
<protein>
    <recommendedName>
        <fullName evidence="5">Ribonuclease VapC</fullName>
        <shortName evidence="5">RNase VapC</shortName>
        <ecNumber evidence="5">3.1.-.-</ecNumber>
    </recommendedName>
    <alternativeName>
        <fullName evidence="5">Toxin VapC</fullName>
    </alternativeName>
</protein>
<dbReference type="EC" id="3.1.-.-" evidence="5"/>
<dbReference type="CDD" id="cd09854">
    <property type="entry name" value="PIN_VapC-like"/>
    <property type="match status" value="1"/>
</dbReference>
<feature type="binding site" evidence="5">
    <location>
        <position position="19"/>
    </location>
    <ligand>
        <name>Mg(2+)</name>
        <dbReference type="ChEBI" id="CHEBI:18420"/>
    </ligand>
</feature>
<dbReference type="PANTHER" id="PTHR38826">
    <property type="entry name" value="RIBONUCLEASE VAPC13"/>
    <property type="match status" value="1"/>
</dbReference>
<keyword evidence="2 5" id="KW-0540">Nuclease</keyword>
<evidence type="ECO:0000256" key="2">
    <source>
        <dbReference type="ARBA" id="ARBA00022722"/>
    </source>
</evidence>
<dbReference type="Proteomes" id="UP001057498">
    <property type="component" value="Chromosome"/>
</dbReference>
<keyword evidence="3 5" id="KW-0479">Metal-binding</keyword>
<feature type="domain" description="PIN" evidence="6">
    <location>
        <begin position="16"/>
        <end position="139"/>
    </location>
</feature>
<accession>A0ABM7YK01</accession>
<dbReference type="Gene3D" id="3.40.50.1010">
    <property type="entry name" value="5'-nuclease"/>
    <property type="match status" value="1"/>
</dbReference>
<dbReference type="HAMAP" id="MF_00265">
    <property type="entry name" value="VapC_Nob1"/>
    <property type="match status" value="1"/>
</dbReference>
<dbReference type="InterPro" id="IPR002716">
    <property type="entry name" value="PIN_dom"/>
</dbReference>
<dbReference type="RefSeq" id="WP_251972843.1">
    <property type="nucleotide sequence ID" value="NZ_AP025730.1"/>
</dbReference>
<reference evidence="7" key="1">
    <citation type="submission" date="2022-04" db="EMBL/GenBank/DDBJ databases">
        <title>Whole genome sequence of Sphaerotilus sp. FB-5.</title>
        <authorList>
            <person name="Takeda M."/>
            <person name="Narihara S."/>
            <person name="Akimoto M."/>
            <person name="Akimoto R."/>
            <person name="Nishiyashiki S."/>
            <person name="Murakami T."/>
        </authorList>
    </citation>
    <scope>NUCLEOTIDE SEQUENCE</scope>
    <source>
        <strain evidence="7">FB-5</strain>
    </source>
</reference>
<dbReference type="InterPro" id="IPR022907">
    <property type="entry name" value="VapC_family"/>
</dbReference>
<name>A0ABM7YK01_9BURK</name>
<dbReference type="PANTHER" id="PTHR38826:SF5">
    <property type="entry name" value="RIBONUCLEASE VAPC13"/>
    <property type="match status" value="1"/>
</dbReference>
<evidence type="ECO:0000313" key="8">
    <source>
        <dbReference type="Proteomes" id="UP001057498"/>
    </source>
</evidence>
<evidence type="ECO:0000256" key="1">
    <source>
        <dbReference type="ARBA" id="ARBA00022649"/>
    </source>
</evidence>
<organism evidence="7 8">
    <name type="scientific">Sphaerotilus microaerophilus</name>
    <dbReference type="NCBI Taxonomy" id="2914710"/>
    <lineage>
        <taxon>Bacteria</taxon>
        <taxon>Pseudomonadati</taxon>
        <taxon>Pseudomonadota</taxon>
        <taxon>Betaproteobacteria</taxon>
        <taxon>Burkholderiales</taxon>
        <taxon>Sphaerotilaceae</taxon>
        <taxon>Sphaerotilus</taxon>
    </lineage>
</organism>
<dbReference type="InterPro" id="IPR029060">
    <property type="entry name" value="PIN-like_dom_sf"/>
</dbReference>
<proteinExistence type="inferred from homology"/>
<evidence type="ECO:0000256" key="3">
    <source>
        <dbReference type="ARBA" id="ARBA00022723"/>
    </source>
</evidence>
<keyword evidence="1 5" id="KW-1277">Toxin-antitoxin system</keyword>
<dbReference type="Pfam" id="PF01850">
    <property type="entry name" value="PIN"/>
    <property type="match status" value="1"/>
</dbReference>
<sequence>MLDVPALLTRHAGRKVYFDTHIFIHVLNGTPDLSVPCVQLLDACAQGAIQGITGDLTLAELLVLPLRQNNAAAVAAVRELLIDDAAITLLPHDRATFERAAALRAQHGLKMPDALQLATALQAGAACLVSNDRRFPGVDGMECVSLVG</sequence>
<evidence type="ECO:0000256" key="4">
    <source>
        <dbReference type="ARBA" id="ARBA00022801"/>
    </source>
</evidence>
<keyword evidence="8" id="KW-1185">Reference proteome</keyword>
<gene>
    <name evidence="5" type="primary">vapC</name>
    <name evidence="7" type="ORF">CATMQ487_17120</name>
</gene>
<dbReference type="InterPro" id="IPR052106">
    <property type="entry name" value="PINc/VapC_TA"/>
</dbReference>
<comment type="cofactor">
    <cofactor evidence="5">
        <name>Mg(2+)</name>
        <dbReference type="ChEBI" id="CHEBI:18420"/>
    </cofactor>
</comment>
<keyword evidence="5" id="KW-0460">Magnesium</keyword>
<evidence type="ECO:0000313" key="7">
    <source>
        <dbReference type="EMBL" id="BDI04742.1"/>
    </source>
</evidence>